<dbReference type="AlphaFoldDB" id="A0A0K0XDH9"/>
<proteinExistence type="predicted"/>
<feature type="transmembrane region" description="Helical" evidence="1">
    <location>
        <begin position="12"/>
        <end position="30"/>
    </location>
</feature>
<keyword evidence="1" id="KW-1133">Transmembrane helix</keyword>
<organism evidence="2 3">
    <name type="scientific">Mycolicibacterium goodii</name>
    <name type="common">Mycobacterium goodii</name>
    <dbReference type="NCBI Taxonomy" id="134601"/>
    <lineage>
        <taxon>Bacteria</taxon>
        <taxon>Bacillati</taxon>
        <taxon>Actinomycetota</taxon>
        <taxon>Actinomycetes</taxon>
        <taxon>Mycobacteriales</taxon>
        <taxon>Mycobacteriaceae</taxon>
        <taxon>Mycolicibacterium</taxon>
    </lineage>
</organism>
<dbReference type="PATRIC" id="fig|134601.6.peg.6227"/>
<keyword evidence="1" id="KW-0472">Membrane</keyword>
<dbReference type="Proteomes" id="UP000062255">
    <property type="component" value="Chromosome"/>
</dbReference>
<dbReference type="STRING" id="134601.AFA91_30120"/>
<dbReference type="EMBL" id="CP012150">
    <property type="protein sequence ID" value="AKS35458.1"/>
    <property type="molecule type" value="Genomic_DNA"/>
</dbReference>
<accession>A0A0K0XDH9</accession>
<dbReference type="KEGG" id="mgo:AFA91_30120"/>
<keyword evidence="1" id="KW-0812">Transmembrane</keyword>
<gene>
    <name evidence="2" type="ORF">AFA91_30120</name>
</gene>
<reference evidence="2 3" key="1">
    <citation type="submission" date="2015-07" db="EMBL/GenBank/DDBJ databases">
        <title>Complete genome sequence of Mycobacterium goodii X7B, a facultative thermophilic biodesulfurizing bacterium.</title>
        <authorList>
            <person name="Yu B."/>
            <person name="Li F."/>
            <person name="Xu P."/>
        </authorList>
    </citation>
    <scope>NUCLEOTIDE SEQUENCE [LARGE SCALE GENOMIC DNA]</scope>
    <source>
        <strain evidence="2 3">X7B</strain>
    </source>
</reference>
<name>A0A0K0XDH9_MYCGD</name>
<dbReference type="OrthoDB" id="4725451at2"/>
<evidence type="ECO:0000313" key="2">
    <source>
        <dbReference type="EMBL" id="AKS35458.1"/>
    </source>
</evidence>
<evidence type="ECO:0000313" key="3">
    <source>
        <dbReference type="Proteomes" id="UP000062255"/>
    </source>
</evidence>
<sequence length="156" mass="17164">MRRRGVDDRRRHLRRLLPAVVLIVALGLLLTRCPSTRDGMPGQLAQAMQETVVAARSGALALDLRIRDRTTPQLVSVQISDARDEVVKAYKGIADLEAEDPVDITRQRLLTTSMTDIIARLNTASARVREVVAAPSLPRLRDDLTAAADALESGYR</sequence>
<evidence type="ECO:0000256" key="1">
    <source>
        <dbReference type="SAM" id="Phobius"/>
    </source>
</evidence>
<protein>
    <submittedName>
        <fullName evidence="2">Uncharacterized protein</fullName>
    </submittedName>
</protein>